<dbReference type="Pfam" id="PF01380">
    <property type="entry name" value="SIS"/>
    <property type="match status" value="1"/>
</dbReference>
<dbReference type="GO" id="GO:0003677">
    <property type="term" value="F:DNA binding"/>
    <property type="evidence" value="ECO:0007669"/>
    <property type="project" value="UniProtKB-KW"/>
</dbReference>
<proteinExistence type="predicted"/>
<gene>
    <name evidence="7" type="ORF">C1I92_12835</name>
</gene>
<dbReference type="GO" id="GO:0003700">
    <property type="term" value="F:DNA-binding transcription factor activity"/>
    <property type="evidence" value="ECO:0007669"/>
    <property type="project" value="InterPro"/>
</dbReference>
<dbReference type="InterPro" id="IPR046348">
    <property type="entry name" value="SIS_dom_sf"/>
</dbReference>
<dbReference type="GO" id="GO:1901135">
    <property type="term" value="P:carbohydrate derivative metabolic process"/>
    <property type="evidence" value="ECO:0007669"/>
    <property type="project" value="InterPro"/>
</dbReference>
<dbReference type="InterPro" id="IPR035472">
    <property type="entry name" value="RpiR-like_SIS"/>
</dbReference>
<dbReference type="SUPFAM" id="SSF53697">
    <property type="entry name" value="SIS domain"/>
    <property type="match status" value="1"/>
</dbReference>
<dbReference type="Pfam" id="PF01418">
    <property type="entry name" value="HTH_6"/>
    <property type="match status" value="1"/>
</dbReference>
<evidence type="ECO:0000256" key="3">
    <source>
        <dbReference type="ARBA" id="ARBA00023163"/>
    </source>
</evidence>
<keyword evidence="1" id="KW-0805">Transcription regulation</keyword>
<evidence type="ECO:0000256" key="1">
    <source>
        <dbReference type="ARBA" id="ARBA00023015"/>
    </source>
</evidence>
<accession>A0A2W2C5J4</accession>
<dbReference type="CDD" id="cd05013">
    <property type="entry name" value="SIS_RpiR"/>
    <property type="match status" value="1"/>
</dbReference>
<feature type="region of interest" description="Disordered" evidence="4">
    <location>
        <begin position="383"/>
        <end position="411"/>
    </location>
</feature>
<dbReference type="PANTHER" id="PTHR30514:SF1">
    <property type="entry name" value="HTH-TYPE TRANSCRIPTIONAL REGULATOR HEXR-RELATED"/>
    <property type="match status" value="1"/>
</dbReference>
<evidence type="ECO:0008006" key="9">
    <source>
        <dbReference type="Google" id="ProtNLM"/>
    </source>
</evidence>
<feature type="domain" description="SIS" evidence="6">
    <location>
        <begin position="245"/>
        <end position="385"/>
    </location>
</feature>
<keyword evidence="2" id="KW-0238">DNA-binding</keyword>
<dbReference type="PROSITE" id="PS51464">
    <property type="entry name" value="SIS"/>
    <property type="match status" value="1"/>
</dbReference>
<evidence type="ECO:0000256" key="2">
    <source>
        <dbReference type="ARBA" id="ARBA00023125"/>
    </source>
</evidence>
<evidence type="ECO:0000259" key="6">
    <source>
        <dbReference type="PROSITE" id="PS51464"/>
    </source>
</evidence>
<comment type="caution">
    <text evidence="7">The sequence shown here is derived from an EMBL/GenBank/DDBJ whole genome shotgun (WGS) entry which is preliminary data.</text>
</comment>
<name>A0A2W2C5J4_9ACTN</name>
<sequence length="411" mass="44337">MERPVRRPPAGLGRDRRRTRRGRRRRQPGRRPVRRAVRPRRAGHRRRRPADGEGAAAGARAGRRRRALGRGRPRRPGPGHDAGTHRSANHPSEEHHVTETPSTPAPDRGAAESQAEPSCLERLRQARPGLSGARARVADTVLTDPWKVRGASIQVLAQMAGVSENAVSRFTHALGYTGYREFAQALSLDLGKSLGLYHSHPVELVLESRAGLGGPLDLVQRVMALEVECMQDTLTNLSEPALRHVVHRLAGAPAVLLLGTGTAAPLCHMFSYRLASVGVPVTWTADPMMMLAHVSRLSPGDLVFAISYSGRSRDTVQALTYAKERGVETVGLTANPQSPIGDVTDASLTIFSEAVSRGTAQFGARVAGLALLEAIATAVSEEKGGSTSELEELGATQARFNDLPQDWRNDS</sequence>
<keyword evidence="8" id="KW-1185">Reference proteome</keyword>
<reference evidence="7 8" key="1">
    <citation type="submission" date="2018-01" db="EMBL/GenBank/DDBJ databases">
        <title>Draft genome sequence of Jiangella sp. GTF31.</title>
        <authorList>
            <person name="Sahin N."/>
            <person name="Ay H."/>
            <person name="Saygin H."/>
        </authorList>
    </citation>
    <scope>NUCLEOTIDE SEQUENCE [LARGE SCALE GENOMIC DNA]</scope>
    <source>
        <strain evidence="7 8">GTF31</strain>
    </source>
</reference>
<evidence type="ECO:0000259" key="5">
    <source>
        <dbReference type="PROSITE" id="PS51071"/>
    </source>
</evidence>
<dbReference type="InterPro" id="IPR009057">
    <property type="entry name" value="Homeodomain-like_sf"/>
</dbReference>
<evidence type="ECO:0000313" key="8">
    <source>
        <dbReference type="Proteomes" id="UP000248764"/>
    </source>
</evidence>
<dbReference type="AlphaFoldDB" id="A0A2W2C5J4"/>
<dbReference type="InterPro" id="IPR036388">
    <property type="entry name" value="WH-like_DNA-bd_sf"/>
</dbReference>
<evidence type="ECO:0000256" key="4">
    <source>
        <dbReference type="SAM" id="MobiDB-lite"/>
    </source>
</evidence>
<feature type="compositionally biased region" description="Basic residues" evidence="4">
    <location>
        <begin position="15"/>
        <end position="48"/>
    </location>
</feature>
<protein>
    <recommendedName>
        <fullName evidence="9">MurR/RpiR family transcriptional regulator</fullName>
    </recommendedName>
</protein>
<feature type="domain" description="HTH rpiR-type" evidence="5">
    <location>
        <begin position="117"/>
        <end position="193"/>
    </location>
</feature>
<feature type="region of interest" description="Disordered" evidence="4">
    <location>
        <begin position="1"/>
        <end position="117"/>
    </location>
</feature>
<feature type="compositionally biased region" description="Basic residues" evidence="4">
    <location>
        <begin position="61"/>
        <end position="77"/>
    </location>
</feature>
<organism evidence="7 8">
    <name type="scientific">Jiangella anatolica</name>
    <dbReference type="NCBI Taxonomy" id="2670374"/>
    <lineage>
        <taxon>Bacteria</taxon>
        <taxon>Bacillati</taxon>
        <taxon>Actinomycetota</taxon>
        <taxon>Actinomycetes</taxon>
        <taxon>Jiangellales</taxon>
        <taxon>Jiangellaceae</taxon>
        <taxon>Jiangella</taxon>
    </lineage>
</organism>
<dbReference type="GO" id="GO:0097367">
    <property type="term" value="F:carbohydrate derivative binding"/>
    <property type="evidence" value="ECO:0007669"/>
    <property type="project" value="InterPro"/>
</dbReference>
<dbReference type="Proteomes" id="UP000248764">
    <property type="component" value="Unassembled WGS sequence"/>
</dbReference>
<dbReference type="Gene3D" id="1.10.10.10">
    <property type="entry name" value="Winged helix-like DNA-binding domain superfamily/Winged helix DNA-binding domain"/>
    <property type="match status" value="1"/>
</dbReference>
<dbReference type="EMBL" id="POTW01000026">
    <property type="protein sequence ID" value="PZF83327.1"/>
    <property type="molecule type" value="Genomic_DNA"/>
</dbReference>
<dbReference type="PANTHER" id="PTHR30514">
    <property type="entry name" value="GLUCOKINASE"/>
    <property type="match status" value="1"/>
</dbReference>
<dbReference type="InterPro" id="IPR000281">
    <property type="entry name" value="HTH_RpiR"/>
</dbReference>
<keyword evidence="3" id="KW-0804">Transcription</keyword>
<dbReference type="SUPFAM" id="SSF46689">
    <property type="entry name" value="Homeodomain-like"/>
    <property type="match status" value="1"/>
</dbReference>
<dbReference type="Gene3D" id="3.40.50.10490">
    <property type="entry name" value="Glucose-6-phosphate isomerase like protein, domain 1"/>
    <property type="match status" value="1"/>
</dbReference>
<dbReference type="InterPro" id="IPR047640">
    <property type="entry name" value="RpiR-like"/>
</dbReference>
<evidence type="ECO:0000313" key="7">
    <source>
        <dbReference type="EMBL" id="PZF83327.1"/>
    </source>
</evidence>
<dbReference type="PROSITE" id="PS51071">
    <property type="entry name" value="HTH_RPIR"/>
    <property type="match status" value="1"/>
</dbReference>
<dbReference type="InterPro" id="IPR001347">
    <property type="entry name" value="SIS_dom"/>
</dbReference>